<protein>
    <recommendedName>
        <fullName evidence="6">Thioesterase family protein</fullName>
    </recommendedName>
</protein>
<proteinExistence type="predicted"/>
<evidence type="ECO:0000259" key="2">
    <source>
        <dbReference type="Pfam" id="PF13622"/>
    </source>
</evidence>
<dbReference type="Gene3D" id="2.40.160.210">
    <property type="entry name" value="Acyl-CoA thioesterase, double hotdog domain"/>
    <property type="match status" value="1"/>
</dbReference>
<feature type="region of interest" description="Disordered" evidence="1">
    <location>
        <begin position="219"/>
        <end position="250"/>
    </location>
</feature>
<feature type="domain" description="Acyl-CoA thioesterase-like C-terminal" evidence="3">
    <location>
        <begin position="135"/>
        <end position="241"/>
    </location>
</feature>
<dbReference type="InterPro" id="IPR042171">
    <property type="entry name" value="Acyl-CoA_hotdog"/>
</dbReference>
<evidence type="ECO:0000313" key="5">
    <source>
        <dbReference type="Proteomes" id="UP000063308"/>
    </source>
</evidence>
<dbReference type="InterPro" id="IPR052389">
    <property type="entry name" value="Sec_Metab_Biosynth-Assoc"/>
</dbReference>
<name>A0A0E4BQR6_9BRAD</name>
<evidence type="ECO:0000256" key="1">
    <source>
        <dbReference type="SAM" id="MobiDB-lite"/>
    </source>
</evidence>
<dbReference type="InterPro" id="IPR049450">
    <property type="entry name" value="ACOT8-like_C"/>
</dbReference>
<dbReference type="AlphaFoldDB" id="A0A0E4BQR6"/>
<dbReference type="Proteomes" id="UP000063308">
    <property type="component" value="Chromosome"/>
</dbReference>
<evidence type="ECO:0000313" key="4">
    <source>
        <dbReference type="EMBL" id="BAR57804.1"/>
    </source>
</evidence>
<feature type="region of interest" description="Disordered" evidence="1">
    <location>
        <begin position="1"/>
        <end position="22"/>
    </location>
</feature>
<dbReference type="InterPro" id="IPR029069">
    <property type="entry name" value="HotDog_dom_sf"/>
</dbReference>
<dbReference type="InterPro" id="IPR049449">
    <property type="entry name" value="TesB_ACOT8-like_N"/>
</dbReference>
<feature type="domain" description="Acyl-CoA thioesterase-like N-terminal HotDog" evidence="2">
    <location>
        <begin position="29"/>
        <end position="111"/>
    </location>
</feature>
<dbReference type="SUPFAM" id="SSF54637">
    <property type="entry name" value="Thioesterase/thiol ester dehydrase-isomerase"/>
    <property type="match status" value="1"/>
</dbReference>
<accession>A0A0E4BQR6</accession>
<dbReference type="Pfam" id="PF13622">
    <property type="entry name" value="4HBT_3"/>
    <property type="match status" value="1"/>
</dbReference>
<feature type="compositionally biased region" description="Basic and acidic residues" evidence="1">
    <location>
        <begin position="231"/>
        <end position="250"/>
    </location>
</feature>
<gene>
    <name evidence="4" type="ORF">NK6_4637</name>
</gene>
<reference evidence="4 5" key="1">
    <citation type="submission" date="2014-11" db="EMBL/GenBank/DDBJ databases">
        <title>Symbiosis island explosion on the genome of extra-slow-growing strains of soybean bradyrhizobia with massive insertion sequences.</title>
        <authorList>
            <person name="Iida T."/>
            <person name="Minamisawa K."/>
        </authorList>
    </citation>
    <scope>NUCLEOTIDE SEQUENCE [LARGE SCALE GENOMIC DNA]</scope>
    <source>
        <strain evidence="4 5">NK6</strain>
    </source>
</reference>
<evidence type="ECO:0000259" key="3">
    <source>
        <dbReference type="Pfam" id="PF20789"/>
    </source>
</evidence>
<dbReference type="PANTHER" id="PTHR38110">
    <property type="entry name" value="CHROMOSOME 23, WHOLE GENOME SHOTGUN SEQUENCE"/>
    <property type="match status" value="1"/>
</dbReference>
<sequence length="302" mass="33804">MHAKLPHPFDDATRITAGDSSWQGHTSDDYWAFVGPFGGATAATILRALIEHPQRAGDPLALTVNYCAPIAKGPFDLDVRLVKANRSSQHWSVELSQDGGEVATLATAVFAERRPSWEHRVATVPDAAAFEATLPFPKISASWANQYEFRFVEGEMRIGPPQAELASTYSKIWISDRTPRRLDMLSLMSMSDAFFGRIFHARRELVPFGTVSLTTFSHRQRGARSRGHHARAGDGRFEDHAQELRRPERRAVVAERKAARDDDADRVFQGLSCLHVIARSVATKQSRLSPRRDFWIASLRSQ</sequence>
<dbReference type="Pfam" id="PF20789">
    <property type="entry name" value="4HBT_3C"/>
    <property type="match status" value="1"/>
</dbReference>
<organism evidence="4 5">
    <name type="scientific">Bradyrhizobium diazoefficiens</name>
    <dbReference type="NCBI Taxonomy" id="1355477"/>
    <lineage>
        <taxon>Bacteria</taxon>
        <taxon>Pseudomonadati</taxon>
        <taxon>Pseudomonadota</taxon>
        <taxon>Alphaproteobacteria</taxon>
        <taxon>Hyphomicrobiales</taxon>
        <taxon>Nitrobacteraceae</taxon>
        <taxon>Bradyrhizobium</taxon>
    </lineage>
</organism>
<evidence type="ECO:0008006" key="6">
    <source>
        <dbReference type="Google" id="ProtNLM"/>
    </source>
</evidence>
<dbReference type="EMBL" id="AP014685">
    <property type="protein sequence ID" value="BAR57804.1"/>
    <property type="molecule type" value="Genomic_DNA"/>
</dbReference>
<dbReference type="PANTHER" id="PTHR38110:SF1">
    <property type="entry name" value="THIOESTERASE DOMAIN-CONTAINING PROTEIN"/>
    <property type="match status" value="1"/>
</dbReference>
<feature type="compositionally biased region" description="Basic residues" evidence="1">
    <location>
        <begin position="219"/>
        <end position="230"/>
    </location>
</feature>